<evidence type="ECO:0000313" key="4">
    <source>
        <dbReference type="Proteomes" id="UP000297245"/>
    </source>
</evidence>
<evidence type="ECO:0000256" key="2">
    <source>
        <dbReference type="SAM" id="Phobius"/>
    </source>
</evidence>
<organism evidence="3 4">
    <name type="scientific">Dendrothele bispora (strain CBS 962.96)</name>
    <dbReference type="NCBI Taxonomy" id="1314807"/>
    <lineage>
        <taxon>Eukaryota</taxon>
        <taxon>Fungi</taxon>
        <taxon>Dikarya</taxon>
        <taxon>Basidiomycota</taxon>
        <taxon>Agaricomycotina</taxon>
        <taxon>Agaricomycetes</taxon>
        <taxon>Agaricomycetidae</taxon>
        <taxon>Agaricales</taxon>
        <taxon>Agaricales incertae sedis</taxon>
        <taxon>Dendrothele</taxon>
    </lineage>
</organism>
<evidence type="ECO:0000256" key="1">
    <source>
        <dbReference type="SAM" id="MobiDB-lite"/>
    </source>
</evidence>
<dbReference type="OrthoDB" id="3018795at2759"/>
<feature type="non-terminal residue" evidence="3">
    <location>
        <position position="738"/>
    </location>
</feature>
<keyword evidence="2" id="KW-0812">Transmembrane</keyword>
<dbReference type="EMBL" id="ML179086">
    <property type="protein sequence ID" value="THV01712.1"/>
    <property type="molecule type" value="Genomic_DNA"/>
</dbReference>
<feature type="transmembrane region" description="Helical" evidence="2">
    <location>
        <begin position="252"/>
        <end position="271"/>
    </location>
</feature>
<dbReference type="Proteomes" id="UP000297245">
    <property type="component" value="Unassembled WGS sequence"/>
</dbReference>
<feature type="region of interest" description="Disordered" evidence="1">
    <location>
        <begin position="141"/>
        <end position="161"/>
    </location>
</feature>
<name>A0A4S8MGT5_DENBC</name>
<feature type="transmembrane region" description="Helical" evidence="2">
    <location>
        <begin position="283"/>
        <end position="306"/>
    </location>
</feature>
<keyword evidence="2" id="KW-1133">Transmembrane helix</keyword>
<dbReference type="AlphaFoldDB" id="A0A4S8MGT5"/>
<protein>
    <submittedName>
        <fullName evidence="3">Uncharacterized protein</fullName>
    </submittedName>
</protein>
<proteinExistence type="predicted"/>
<sequence length="738" mass="82027">MAPLDSSKQLLNASDLRDIFADALTFFSPLATLVGANAARSSNHGVTNVKQIILANIAPIGALGMMATICKGSELLGIKDMLGVGNADVYDAAADLGCFVLFDITHQLIERGGFSCRNHGFAFGVSACAIVKQLWRSDTKLEEGQKGKEKEKRQEGQDSSPDFEKIGLVAKKFRGGTVISRMVWECTDATDYQNKIEHVHTAITSSFGNPIYENSDQTDMAVFERVDTVSGGVGMLELHWPAPAMVLETNGWICSVSIATLLTLFCAAAIVTTSPLLGWQSPLASAFLFGGQIILTLGHTLVHILFRHLRRQNTITIPIRDVAETWTLVDQTWFVSALTRRPTSLAASDRSHITLGQYTSLRQPDLPRVQALLGLLIIAGGFVIFYVGARSSDFRTVLIYIFIFLVANCTKGFLINRANRCYRTITNNFGYLLMNRKSYETQSENGKSEEINIMYKGSKISVVLHEDDKNVLHRQNSGLVPIPQKPSRSTLIKRHATNRYSMVTTEDGLSVSTQALPQSSSQQGPQEHVQSKSLASTTSLLVYARQLPFYHVESQYFSHSPNLNPLAIPLPPSVTSLTPTKPALNFKDHSRDRAVVDIKYRVYAKVAVRHREAAGMFYYSRAEDWAMAAHVVFDVVRRECPSLWGDPMTREYLCQIPFEFILPPSPSDQSVSDTITAMLYLALDETRFEDLFWSAGQEITSIIMEHFIHLTELPSESRRATDLSVLCTFVYILTKMLL</sequence>
<feature type="transmembrane region" description="Helical" evidence="2">
    <location>
        <begin position="369"/>
        <end position="388"/>
    </location>
</feature>
<reference evidence="3 4" key="1">
    <citation type="journal article" date="2019" name="Nat. Ecol. Evol.">
        <title>Megaphylogeny resolves global patterns of mushroom evolution.</title>
        <authorList>
            <person name="Varga T."/>
            <person name="Krizsan K."/>
            <person name="Foldi C."/>
            <person name="Dima B."/>
            <person name="Sanchez-Garcia M."/>
            <person name="Sanchez-Ramirez S."/>
            <person name="Szollosi G.J."/>
            <person name="Szarkandi J.G."/>
            <person name="Papp V."/>
            <person name="Albert L."/>
            <person name="Andreopoulos W."/>
            <person name="Angelini C."/>
            <person name="Antonin V."/>
            <person name="Barry K.W."/>
            <person name="Bougher N.L."/>
            <person name="Buchanan P."/>
            <person name="Buyck B."/>
            <person name="Bense V."/>
            <person name="Catcheside P."/>
            <person name="Chovatia M."/>
            <person name="Cooper J."/>
            <person name="Damon W."/>
            <person name="Desjardin D."/>
            <person name="Finy P."/>
            <person name="Geml J."/>
            <person name="Haridas S."/>
            <person name="Hughes K."/>
            <person name="Justo A."/>
            <person name="Karasinski D."/>
            <person name="Kautmanova I."/>
            <person name="Kiss B."/>
            <person name="Kocsube S."/>
            <person name="Kotiranta H."/>
            <person name="LaButti K.M."/>
            <person name="Lechner B.E."/>
            <person name="Liimatainen K."/>
            <person name="Lipzen A."/>
            <person name="Lukacs Z."/>
            <person name="Mihaltcheva S."/>
            <person name="Morgado L.N."/>
            <person name="Niskanen T."/>
            <person name="Noordeloos M.E."/>
            <person name="Ohm R.A."/>
            <person name="Ortiz-Santana B."/>
            <person name="Ovrebo C."/>
            <person name="Racz N."/>
            <person name="Riley R."/>
            <person name="Savchenko A."/>
            <person name="Shiryaev A."/>
            <person name="Soop K."/>
            <person name="Spirin V."/>
            <person name="Szebenyi C."/>
            <person name="Tomsovsky M."/>
            <person name="Tulloss R.E."/>
            <person name="Uehling J."/>
            <person name="Grigoriev I.V."/>
            <person name="Vagvolgyi C."/>
            <person name="Papp T."/>
            <person name="Martin F.M."/>
            <person name="Miettinen O."/>
            <person name="Hibbett D.S."/>
            <person name="Nagy L.G."/>
        </authorList>
    </citation>
    <scope>NUCLEOTIDE SEQUENCE [LARGE SCALE GENOMIC DNA]</scope>
    <source>
        <strain evidence="3 4">CBS 962.96</strain>
    </source>
</reference>
<keyword evidence="4" id="KW-1185">Reference proteome</keyword>
<gene>
    <name evidence="3" type="ORF">K435DRAFT_556707</name>
</gene>
<feature type="compositionally biased region" description="Basic and acidic residues" evidence="1">
    <location>
        <begin position="141"/>
        <end position="156"/>
    </location>
</feature>
<evidence type="ECO:0000313" key="3">
    <source>
        <dbReference type="EMBL" id="THV01712.1"/>
    </source>
</evidence>
<accession>A0A4S8MGT5</accession>
<keyword evidence="2" id="KW-0472">Membrane</keyword>
<feature type="transmembrane region" description="Helical" evidence="2">
    <location>
        <begin position="394"/>
        <end position="414"/>
    </location>
</feature>